<gene>
    <name evidence="2" type="ORF">Enr13x_00710</name>
</gene>
<sequence>MTVDDLQDLYGELRGSRSAPAIMDARAFFLERQWADSHAKLNEAYEKYRESRQRILRQDPEKEVDAKAKDRDRQVRRLQRKQDKAREIIGKFETYLPQLERLAEKEKAKEESKAATQTVSPPAEPDVASEIQDVPPVAQDRQIVTKDSIDEAFLKQFSVLIGDRQLELVSERFDFQPLADPQDVISEAIYLLRKGDRCMMVHAAPLSDNQDSQDAGKLLCVDLAKAKNRVELSPNAMVRLSQKRKLVLLLTKVG</sequence>
<feature type="region of interest" description="Disordered" evidence="1">
    <location>
        <begin position="104"/>
        <end position="128"/>
    </location>
</feature>
<feature type="region of interest" description="Disordered" evidence="1">
    <location>
        <begin position="51"/>
        <end position="80"/>
    </location>
</feature>
<evidence type="ECO:0000313" key="2">
    <source>
        <dbReference type="EMBL" id="QDV40265.1"/>
    </source>
</evidence>
<proteinExistence type="predicted"/>
<reference evidence="2 3" key="1">
    <citation type="submission" date="2019-03" db="EMBL/GenBank/DDBJ databases">
        <title>Deep-cultivation of Planctomycetes and their phenomic and genomic characterization uncovers novel biology.</title>
        <authorList>
            <person name="Wiegand S."/>
            <person name="Jogler M."/>
            <person name="Boedeker C."/>
            <person name="Pinto D."/>
            <person name="Vollmers J."/>
            <person name="Rivas-Marin E."/>
            <person name="Kohn T."/>
            <person name="Peeters S.H."/>
            <person name="Heuer A."/>
            <person name="Rast P."/>
            <person name="Oberbeckmann S."/>
            <person name="Bunk B."/>
            <person name="Jeske O."/>
            <person name="Meyerdierks A."/>
            <person name="Storesund J.E."/>
            <person name="Kallscheuer N."/>
            <person name="Luecker S."/>
            <person name="Lage O.M."/>
            <person name="Pohl T."/>
            <person name="Merkel B.J."/>
            <person name="Hornburger P."/>
            <person name="Mueller R.-W."/>
            <person name="Bruemmer F."/>
            <person name="Labrenz M."/>
            <person name="Spormann A.M."/>
            <person name="Op den Camp H."/>
            <person name="Overmann J."/>
            <person name="Amann R."/>
            <person name="Jetten M.S.M."/>
            <person name="Mascher T."/>
            <person name="Medema M.H."/>
            <person name="Devos D.P."/>
            <person name="Kaster A.-K."/>
            <person name="Ovreas L."/>
            <person name="Rohde M."/>
            <person name="Galperin M.Y."/>
            <person name="Jogler C."/>
        </authorList>
    </citation>
    <scope>NUCLEOTIDE SEQUENCE [LARGE SCALE GENOMIC DNA]</scope>
    <source>
        <strain evidence="2 3">Enr13</strain>
    </source>
</reference>
<dbReference type="KEGG" id="snep:Enr13x_00710"/>
<protein>
    <submittedName>
        <fullName evidence="2">Uncharacterized protein</fullName>
    </submittedName>
</protein>
<evidence type="ECO:0000256" key="1">
    <source>
        <dbReference type="SAM" id="MobiDB-lite"/>
    </source>
</evidence>
<keyword evidence="3" id="KW-1185">Reference proteome</keyword>
<dbReference type="Proteomes" id="UP000319004">
    <property type="component" value="Chromosome"/>
</dbReference>
<dbReference type="AlphaFoldDB" id="A0A518HHD9"/>
<evidence type="ECO:0000313" key="3">
    <source>
        <dbReference type="Proteomes" id="UP000319004"/>
    </source>
</evidence>
<feature type="compositionally biased region" description="Basic and acidic residues" evidence="1">
    <location>
        <begin position="104"/>
        <end position="113"/>
    </location>
</feature>
<accession>A0A518HHD9</accession>
<dbReference type="EMBL" id="CP037423">
    <property type="protein sequence ID" value="QDV40265.1"/>
    <property type="molecule type" value="Genomic_DNA"/>
</dbReference>
<organism evidence="2 3">
    <name type="scientific">Stieleria neptunia</name>
    <dbReference type="NCBI Taxonomy" id="2527979"/>
    <lineage>
        <taxon>Bacteria</taxon>
        <taxon>Pseudomonadati</taxon>
        <taxon>Planctomycetota</taxon>
        <taxon>Planctomycetia</taxon>
        <taxon>Pirellulales</taxon>
        <taxon>Pirellulaceae</taxon>
        <taxon>Stieleria</taxon>
    </lineage>
</organism>
<name>A0A518HHD9_9BACT</name>